<dbReference type="PANTHER" id="PTHR11059">
    <property type="entry name" value="DNA REPAIR PROTEIN RECN"/>
    <property type="match status" value="1"/>
</dbReference>
<proteinExistence type="inferred from homology"/>
<sequence>MLLKIYIRNYAIIDELTVEFNPHFNIITGETGAGKSIVMGALGLILGKRADSSVLYNTNEKCIVEATFQIKNNTEINKLLLECDLDEIDQVLLVRREIGSNGKSRSFINDTPVTLLTLKGFADKLVDLHQQFDTMELGDNNFQRTVVDALAQHAEVLNDYSKIFTTYTSNKRKLENLVASQQNANKELDYFKYLYTELDEAGFAENEIEELEAEQKLLESAESIKQTLDNISYSFQEGEQPLLQQIKTSIQQLSAVKNVHAGINDLSERLNSVHIELKDIIGEVDSINSNVHMDAGRLEIVNERLNQAYRLLKKHNVSATAELLAIKNNLYEQLQSVLNIEDAIKELEILVNENHLQAGKIAHLISAKRKSITGKFEEDVQALLAKVGMPNARIKVSVTLAKELNAYGTDDIQFLFDANKSNRFEPLEKVASGGELSRLMLSIKSIVATNMQMPTLLFDEIDTGISGDAANQAGNIMRQLAQHHQVISITHQPQIAAKATAHYFVYKQEIDGKIHSRVKLLDTDGRVKAIANMLSGSQHTESAMQIAREMMNN</sequence>
<evidence type="ECO:0000256" key="3">
    <source>
        <dbReference type="ARBA" id="ARBA00021315"/>
    </source>
</evidence>
<evidence type="ECO:0000256" key="1">
    <source>
        <dbReference type="ARBA" id="ARBA00003618"/>
    </source>
</evidence>
<keyword evidence="13" id="KW-1185">Reference proteome</keyword>
<evidence type="ECO:0000256" key="9">
    <source>
        <dbReference type="PIRNR" id="PIRNR003128"/>
    </source>
</evidence>
<dbReference type="CDD" id="cd03241">
    <property type="entry name" value="ABC_RecN"/>
    <property type="match status" value="2"/>
</dbReference>
<dbReference type="NCBIfam" id="TIGR00634">
    <property type="entry name" value="recN"/>
    <property type="match status" value="1"/>
</dbReference>
<evidence type="ECO:0000256" key="8">
    <source>
        <dbReference type="ARBA" id="ARBA00033408"/>
    </source>
</evidence>
<keyword evidence="7 9" id="KW-0234">DNA repair</keyword>
<evidence type="ECO:0000256" key="4">
    <source>
        <dbReference type="ARBA" id="ARBA00022741"/>
    </source>
</evidence>
<dbReference type="Pfam" id="PF02463">
    <property type="entry name" value="SMC_N"/>
    <property type="match status" value="1"/>
</dbReference>
<evidence type="ECO:0000313" key="13">
    <source>
        <dbReference type="Proteomes" id="UP001210231"/>
    </source>
</evidence>
<dbReference type="InterPro" id="IPR027417">
    <property type="entry name" value="P-loop_NTPase"/>
</dbReference>
<comment type="similarity">
    <text evidence="2 9">Belongs to the RecN family.</text>
</comment>
<protein>
    <recommendedName>
        <fullName evidence="3 9">DNA repair protein RecN</fullName>
    </recommendedName>
    <alternativeName>
        <fullName evidence="8 9">Recombination protein N</fullName>
    </alternativeName>
</protein>
<evidence type="ECO:0000256" key="2">
    <source>
        <dbReference type="ARBA" id="ARBA00009441"/>
    </source>
</evidence>
<dbReference type="EMBL" id="JAQGEF010000011">
    <property type="protein sequence ID" value="MDA3615309.1"/>
    <property type="molecule type" value="Genomic_DNA"/>
</dbReference>
<evidence type="ECO:0000256" key="7">
    <source>
        <dbReference type="ARBA" id="ARBA00023204"/>
    </source>
</evidence>
<gene>
    <name evidence="12" type="primary">recN</name>
    <name evidence="12" type="ORF">O3P16_10860</name>
</gene>
<dbReference type="Proteomes" id="UP001210231">
    <property type="component" value="Unassembled WGS sequence"/>
</dbReference>
<dbReference type="PIRSF" id="PIRSF003128">
    <property type="entry name" value="RecN"/>
    <property type="match status" value="1"/>
</dbReference>
<comment type="function">
    <text evidence="1 9">May be involved in recombinational repair of damaged DNA.</text>
</comment>
<feature type="coiled-coil region" evidence="10">
    <location>
        <begin position="194"/>
        <end position="224"/>
    </location>
</feature>
<dbReference type="RefSeq" id="WP_407031634.1">
    <property type="nucleotide sequence ID" value="NZ_JAQGEF010000011.1"/>
</dbReference>
<keyword evidence="4" id="KW-0547">Nucleotide-binding</keyword>
<keyword evidence="5 9" id="KW-0227">DNA damage</keyword>
<evidence type="ECO:0000259" key="11">
    <source>
        <dbReference type="Pfam" id="PF02463"/>
    </source>
</evidence>
<dbReference type="InterPro" id="IPR004604">
    <property type="entry name" value="DNA_recomb/repair_RecN"/>
</dbReference>
<dbReference type="PANTHER" id="PTHR11059:SF0">
    <property type="entry name" value="DNA REPAIR PROTEIN RECN"/>
    <property type="match status" value="1"/>
</dbReference>
<evidence type="ECO:0000256" key="6">
    <source>
        <dbReference type="ARBA" id="ARBA00022840"/>
    </source>
</evidence>
<feature type="domain" description="RecF/RecN/SMC N-terminal" evidence="11">
    <location>
        <begin position="4"/>
        <end position="509"/>
    </location>
</feature>
<dbReference type="Gene3D" id="3.40.50.300">
    <property type="entry name" value="P-loop containing nucleotide triphosphate hydrolases"/>
    <property type="match status" value="2"/>
</dbReference>
<evidence type="ECO:0000256" key="5">
    <source>
        <dbReference type="ARBA" id="ARBA00022763"/>
    </source>
</evidence>
<reference evidence="12 13" key="1">
    <citation type="submission" date="2022-12" db="EMBL/GenBank/DDBJ databases">
        <title>Chitinophagaceae gen. sp. nov., a new member of the family Chitinophagaceae, isolated from soil in a chemical factory.</title>
        <authorList>
            <person name="Ke Z."/>
        </authorList>
    </citation>
    <scope>NUCLEOTIDE SEQUENCE [LARGE SCALE GENOMIC DNA]</scope>
    <source>
        <strain evidence="12 13">LY-5</strain>
    </source>
</reference>
<evidence type="ECO:0000313" key="12">
    <source>
        <dbReference type="EMBL" id="MDA3615309.1"/>
    </source>
</evidence>
<accession>A0ABT4UKD7</accession>
<keyword evidence="10" id="KW-0175">Coiled coil</keyword>
<dbReference type="InterPro" id="IPR003395">
    <property type="entry name" value="RecF/RecN/SMC_N"/>
</dbReference>
<comment type="caution">
    <text evidence="12">The sequence shown here is derived from an EMBL/GenBank/DDBJ whole genome shotgun (WGS) entry which is preliminary data.</text>
</comment>
<keyword evidence="6" id="KW-0067">ATP-binding</keyword>
<dbReference type="SUPFAM" id="SSF52540">
    <property type="entry name" value="P-loop containing nucleoside triphosphate hydrolases"/>
    <property type="match status" value="2"/>
</dbReference>
<name>A0ABT4UKD7_9BACT</name>
<organism evidence="12 13">
    <name type="scientific">Polluticaenibacter yanchengensis</name>
    <dbReference type="NCBI Taxonomy" id="3014562"/>
    <lineage>
        <taxon>Bacteria</taxon>
        <taxon>Pseudomonadati</taxon>
        <taxon>Bacteroidota</taxon>
        <taxon>Chitinophagia</taxon>
        <taxon>Chitinophagales</taxon>
        <taxon>Chitinophagaceae</taxon>
        <taxon>Polluticaenibacter</taxon>
    </lineage>
</organism>
<evidence type="ECO:0000256" key="10">
    <source>
        <dbReference type="SAM" id="Coils"/>
    </source>
</evidence>